<evidence type="ECO:0000256" key="5">
    <source>
        <dbReference type="ARBA" id="ARBA00023186"/>
    </source>
</evidence>
<evidence type="ECO:0000259" key="8">
    <source>
        <dbReference type="PROSITE" id="PS51329"/>
    </source>
</evidence>
<dbReference type="GO" id="GO:0007023">
    <property type="term" value="P:post-chaperonin tubulin folding pathway"/>
    <property type="evidence" value="ECO:0007669"/>
    <property type="project" value="InterPro"/>
</dbReference>
<dbReference type="GO" id="GO:0015631">
    <property type="term" value="F:tubulin binding"/>
    <property type="evidence" value="ECO:0007669"/>
    <property type="project" value="InterPro"/>
</dbReference>
<dbReference type="SMART" id="SM00673">
    <property type="entry name" value="CARP"/>
    <property type="match status" value="1"/>
</dbReference>
<dbReference type="GO" id="GO:0005737">
    <property type="term" value="C:cytoplasm"/>
    <property type="evidence" value="ECO:0007669"/>
    <property type="project" value="UniProtKB-SubCell"/>
</dbReference>
<dbReference type="Proteomes" id="UP001276659">
    <property type="component" value="Unassembled WGS sequence"/>
</dbReference>
<comment type="caution">
    <text evidence="9">The sequence shown here is derived from an EMBL/GenBank/DDBJ whole genome shotgun (WGS) entry which is preliminary data.</text>
</comment>
<dbReference type="PROSITE" id="PS51329">
    <property type="entry name" value="C_CAP_COFACTOR_C"/>
    <property type="match status" value="1"/>
</dbReference>
<dbReference type="PANTHER" id="PTHR15139">
    <property type="entry name" value="TUBULIN FOLDING COFACTOR C"/>
    <property type="match status" value="1"/>
</dbReference>
<proteinExistence type="inferred from homology"/>
<evidence type="ECO:0000256" key="6">
    <source>
        <dbReference type="ARBA" id="ARBA00026055"/>
    </source>
</evidence>
<evidence type="ECO:0000256" key="7">
    <source>
        <dbReference type="SAM" id="MobiDB-lite"/>
    </source>
</evidence>
<dbReference type="InterPro" id="IPR006599">
    <property type="entry name" value="CARP_motif"/>
</dbReference>
<evidence type="ECO:0000256" key="3">
    <source>
        <dbReference type="ARBA" id="ARBA00022490"/>
    </source>
</evidence>
<dbReference type="GO" id="GO:0007021">
    <property type="term" value="P:tubulin complex assembly"/>
    <property type="evidence" value="ECO:0007669"/>
    <property type="project" value="TreeGrafter"/>
</dbReference>
<protein>
    <recommendedName>
        <fullName evidence="8">C-CAP/cofactor C-like domain-containing protein</fullName>
    </recommendedName>
</protein>
<gene>
    <name evidence="9" type="ORF">OEA41_006832</name>
</gene>
<evidence type="ECO:0000256" key="4">
    <source>
        <dbReference type="ARBA" id="ARBA00022990"/>
    </source>
</evidence>
<dbReference type="Gene3D" id="2.160.20.70">
    <property type="match status" value="1"/>
</dbReference>
<evidence type="ECO:0000313" key="10">
    <source>
        <dbReference type="Proteomes" id="UP001276659"/>
    </source>
</evidence>
<dbReference type="PANTHER" id="PTHR15139:SF0">
    <property type="entry name" value="TUBULIN-SPECIFIC CHAPERONE C"/>
    <property type="match status" value="1"/>
</dbReference>
<dbReference type="EMBL" id="JASNWA010000007">
    <property type="protein sequence ID" value="KAK3173502.1"/>
    <property type="molecule type" value="Genomic_DNA"/>
</dbReference>
<dbReference type="InterPro" id="IPR017901">
    <property type="entry name" value="C-CAP_CF_C-like"/>
</dbReference>
<comment type="similarity">
    <text evidence="2">Belongs to the TBCC family.</text>
</comment>
<evidence type="ECO:0000256" key="2">
    <source>
        <dbReference type="ARBA" id="ARBA00008848"/>
    </source>
</evidence>
<name>A0AAE0DKL9_9LECA</name>
<feature type="region of interest" description="Disordered" evidence="7">
    <location>
        <begin position="108"/>
        <end position="164"/>
    </location>
</feature>
<keyword evidence="3" id="KW-0963">Cytoplasm</keyword>
<dbReference type="Pfam" id="PF16752">
    <property type="entry name" value="TBCC_N"/>
    <property type="match status" value="1"/>
</dbReference>
<keyword evidence="4" id="KW-0007">Acetylation</keyword>
<organism evidence="9 10">
    <name type="scientific">Lepraria neglecta</name>
    <dbReference type="NCBI Taxonomy" id="209136"/>
    <lineage>
        <taxon>Eukaryota</taxon>
        <taxon>Fungi</taxon>
        <taxon>Dikarya</taxon>
        <taxon>Ascomycota</taxon>
        <taxon>Pezizomycotina</taxon>
        <taxon>Lecanoromycetes</taxon>
        <taxon>OSLEUM clade</taxon>
        <taxon>Lecanoromycetidae</taxon>
        <taxon>Lecanorales</taxon>
        <taxon>Lecanorineae</taxon>
        <taxon>Stereocaulaceae</taxon>
        <taxon>Lepraria</taxon>
    </lineage>
</organism>
<dbReference type="InterPro" id="IPR027684">
    <property type="entry name" value="TBCC"/>
</dbReference>
<sequence length="286" mass="31438">MSMETRETPNKTASIKEDFYCRFQHEETGLQEQMTRLKDATLQEADRASLTAQCQSTISQLSDLVMDASIYLPAYDQRTYSTAIKNLRDKLQETRTASAPKRKFAFKKIIPPEDSTTPASDGLKEAPLQGQQAPSYVSSPTSSTQAATVPITKPQAPESSSSTAVTVSSISHDHYILPKSSIQPASSASITDCQHSVIDLSITTTLAQLFATMTIKSITESLLLCGRVNGAVHITGVERSTLVIYSRQVRMHECKDCVVYLRCSSRPIIEDCKGIRFAPLRSIHVS</sequence>
<feature type="domain" description="C-CAP/cofactor C-like" evidence="8">
    <location>
        <begin position="154"/>
        <end position="286"/>
    </location>
</feature>
<keyword evidence="10" id="KW-1185">Reference proteome</keyword>
<feature type="compositionally biased region" description="Polar residues" evidence="7">
    <location>
        <begin position="129"/>
        <end position="147"/>
    </location>
</feature>
<dbReference type="InterPro" id="IPR038397">
    <property type="entry name" value="TBCC_N_sf"/>
</dbReference>
<dbReference type="AlphaFoldDB" id="A0AAE0DKL9"/>
<keyword evidence="5" id="KW-0143">Chaperone</keyword>
<evidence type="ECO:0000313" key="9">
    <source>
        <dbReference type="EMBL" id="KAK3173502.1"/>
    </source>
</evidence>
<reference evidence="9" key="1">
    <citation type="submission" date="2022-11" db="EMBL/GenBank/DDBJ databases">
        <title>Chromosomal genome sequence assembly and mating type (MAT) locus characterization of the leprose asexual lichenized fungus Lepraria neglecta (Nyl.) Erichsen.</title>
        <authorList>
            <person name="Allen J.L."/>
            <person name="Pfeffer B."/>
        </authorList>
    </citation>
    <scope>NUCLEOTIDE SEQUENCE</scope>
    <source>
        <strain evidence="9">Allen 5258</strain>
    </source>
</reference>
<dbReference type="InterPro" id="IPR016098">
    <property type="entry name" value="CAP/MinC_C"/>
</dbReference>
<comment type="subcellular location">
    <subcellularLocation>
        <location evidence="1">Cytoplasm</location>
    </subcellularLocation>
</comment>
<dbReference type="InterPro" id="IPR031925">
    <property type="entry name" value="TBCC_N"/>
</dbReference>
<dbReference type="Pfam" id="PF07986">
    <property type="entry name" value="TBCC"/>
    <property type="match status" value="1"/>
</dbReference>
<evidence type="ECO:0000256" key="1">
    <source>
        <dbReference type="ARBA" id="ARBA00004496"/>
    </source>
</evidence>
<dbReference type="InterPro" id="IPR012945">
    <property type="entry name" value="Tubulin-bd_cofactor_C_dom"/>
</dbReference>
<dbReference type="Gene3D" id="1.20.58.1250">
    <property type="entry name" value="Tubulin Binding Cofactor C, N-terminal domain"/>
    <property type="match status" value="1"/>
</dbReference>
<accession>A0AAE0DKL9</accession>
<comment type="subunit">
    <text evidence="6">Supercomplex made of cofactors A to E. Cofactors A and D function by capturing and stabilizing tubulin in a quasi-native conformation. Cofactor E binds to the cofactor D-tubulin complex; interaction with cofactor C then causes the release of tubulin polypeptides that are committed to the native state.</text>
</comment>